<protein>
    <submittedName>
        <fullName evidence="7">OmpA family protein</fullName>
    </submittedName>
</protein>
<dbReference type="PROSITE" id="PS51123">
    <property type="entry name" value="OMPA_2"/>
    <property type="match status" value="1"/>
</dbReference>
<evidence type="ECO:0000256" key="3">
    <source>
        <dbReference type="ARBA" id="ARBA00023237"/>
    </source>
</evidence>
<comment type="subcellular location">
    <subcellularLocation>
        <location evidence="1">Cell outer membrane</location>
    </subcellularLocation>
</comment>
<dbReference type="RefSeq" id="WP_124682118.1">
    <property type="nucleotide sequence ID" value="NZ_CP033968.1"/>
</dbReference>
<dbReference type="InterPro" id="IPR006665">
    <property type="entry name" value="OmpA-like"/>
</dbReference>
<accession>A0A3G8GXW9</accession>
<keyword evidence="5" id="KW-0732">Signal</keyword>
<evidence type="ECO:0000313" key="8">
    <source>
        <dbReference type="Proteomes" id="UP000270411"/>
    </source>
</evidence>
<dbReference type="InterPro" id="IPR006664">
    <property type="entry name" value="OMP_bac"/>
</dbReference>
<keyword evidence="2 4" id="KW-0472">Membrane</keyword>
<dbReference type="KEGG" id="cpau:EHF44_01460"/>
<dbReference type="OrthoDB" id="8586796at2"/>
<dbReference type="Proteomes" id="UP000270411">
    <property type="component" value="Plasmid unnamed1"/>
</dbReference>
<evidence type="ECO:0000259" key="6">
    <source>
        <dbReference type="PROSITE" id="PS51123"/>
    </source>
</evidence>
<dbReference type="PANTHER" id="PTHR30329:SF21">
    <property type="entry name" value="LIPOPROTEIN YIAD-RELATED"/>
    <property type="match status" value="1"/>
</dbReference>
<keyword evidence="3" id="KW-0998">Cell outer membrane</keyword>
<name>A0A3G8GXW9_9BURK</name>
<feature type="chain" id="PRO_5017972732" evidence="5">
    <location>
        <begin position="23"/>
        <end position="208"/>
    </location>
</feature>
<dbReference type="InterPro" id="IPR050330">
    <property type="entry name" value="Bact_OuterMem_StrucFunc"/>
</dbReference>
<dbReference type="GO" id="GO:0009279">
    <property type="term" value="C:cell outer membrane"/>
    <property type="evidence" value="ECO:0007669"/>
    <property type="project" value="UniProtKB-SubCell"/>
</dbReference>
<dbReference type="AlphaFoldDB" id="A0A3G8GXW9"/>
<evidence type="ECO:0000256" key="2">
    <source>
        <dbReference type="ARBA" id="ARBA00023136"/>
    </source>
</evidence>
<gene>
    <name evidence="7" type="ORF">EHF44_01460</name>
</gene>
<sequence>MTRLLKPAVALVFASLAWQAWAVDAHQIVVPQSDGIAIEPAHRAHVLSDQQRNFQLKRDGAFWMVMEPARSRALIPEEEARLAAEEASLNAAPKDSTPVAAATLHFSFNRAKPMSWSPLAKVLNQAQTSSARITVVGHADEVGTAQYNKRLSEVRANEVRRYLTAKGVDPARISVEGRGKLEPVAPGDGVRNRRAVIDVLAFPQGAGQ</sequence>
<proteinExistence type="predicted"/>
<dbReference type="Gene3D" id="3.30.1330.60">
    <property type="entry name" value="OmpA-like domain"/>
    <property type="match status" value="1"/>
</dbReference>
<dbReference type="Pfam" id="PF00691">
    <property type="entry name" value="OmpA"/>
    <property type="match status" value="1"/>
</dbReference>
<dbReference type="CDD" id="cd07185">
    <property type="entry name" value="OmpA_C-like"/>
    <property type="match status" value="1"/>
</dbReference>
<evidence type="ECO:0000256" key="1">
    <source>
        <dbReference type="ARBA" id="ARBA00004442"/>
    </source>
</evidence>
<geneLocation type="plasmid" evidence="7">
    <name>unnamed1</name>
</geneLocation>
<feature type="signal peptide" evidence="5">
    <location>
        <begin position="1"/>
        <end position="22"/>
    </location>
</feature>
<evidence type="ECO:0000256" key="5">
    <source>
        <dbReference type="SAM" id="SignalP"/>
    </source>
</evidence>
<reference evidence="8" key="1">
    <citation type="submission" date="2018-11" db="EMBL/GenBank/DDBJ databases">
        <title>FDA dAtabase for Regulatory Grade micrObial Sequences (FDA-ARGOS): Supporting development and validation of Infectious Disease Dx tests.</title>
        <authorList>
            <person name="Goldberg B."/>
            <person name="Campos J."/>
            <person name="Tallon L."/>
            <person name="Sadzewicz L."/>
            <person name="Zhao X."/>
            <person name="Vavikolanu K."/>
            <person name="Mehta A."/>
            <person name="Aluvathingal J."/>
            <person name="Nadendla S."/>
            <person name="Geyer C."/>
            <person name="Nandy P."/>
            <person name="Yan Y."/>
            <person name="Sichtig H."/>
        </authorList>
    </citation>
    <scope>NUCLEOTIDE SEQUENCE [LARGE SCALE GENOMIC DNA]</scope>
    <source>
        <strain evidence="8">FDAARGOS_614</strain>
        <plasmid evidence="8">unnamed1</plasmid>
    </source>
</reference>
<evidence type="ECO:0000256" key="4">
    <source>
        <dbReference type="PROSITE-ProRule" id="PRU00473"/>
    </source>
</evidence>
<dbReference type="EMBL" id="CP033968">
    <property type="protein sequence ID" value="AZG12162.1"/>
    <property type="molecule type" value="Genomic_DNA"/>
</dbReference>
<evidence type="ECO:0000313" key="7">
    <source>
        <dbReference type="EMBL" id="AZG12162.1"/>
    </source>
</evidence>
<keyword evidence="7" id="KW-0614">Plasmid</keyword>
<dbReference type="InterPro" id="IPR036737">
    <property type="entry name" value="OmpA-like_sf"/>
</dbReference>
<feature type="domain" description="OmpA-like" evidence="6">
    <location>
        <begin position="93"/>
        <end position="203"/>
    </location>
</feature>
<dbReference type="PANTHER" id="PTHR30329">
    <property type="entry name" value="STATOR ELEMENT OF FLAGELLAR MOTOR COMPLEX"/>
    <property type="match status" value="1"/>
</dbReference>
<dbReference type="PRINTS" id="PR01021">
    <property type="entry name" value="OMPADOMAIN"/>
</dbReference>
<organism evidence="7 8">
    <name type="scientific">Cupriavidus pauculus</name>
    <dbReference type="NCBI Taxonomy" id="82633"/>
    <lineage>
        <taxon>Bacteria</taxon>
        <taxon>Pseudomonadati</taxon>
        <taxon>Pseudomonadota</taxon>
        <taxon>Betaproteobacteria</taxon>
        <taxon>Burkholderiales</taxon>
        <taxon>Burkholderiaceae</taxon>
        <taxon>Cupriavidus</taxon>
    </lineage>
</organism>
<dbReference type="SUPFAM" id="SSF103088">
    <property type="entry name" value="OmpA-like"/>
    <property type="match status" value="1"/>
</dbReference>